<sequence>MEQQIKARMNFMQDMQIPGCLDNVRCVIDHSVLSEEDMSNMAIGHGPMIFFDKCTIMYLINNENMDVISCKYIPMKPSGSEKKFTFQLDGGETIHIVAWKKS</sequence>
<proteinExistence type="predicted"/>
<dbReference type="AlphaFoldDB" id="A0A915L4N1"/>
<dbReference type="Proteomes" id="UP000887565">
    <property type="component" value="Unplaced"/>
</dbReference>
<protein>
    <submittedName>
        <fullName evidence="2">Uncharacterized protein</fullName>
    </submittedName>
</protein>
<name>A0A915L4N1_ROMCU</name>
<evidence type="ECO:0000313" key="2">
    <source>
        <dbReference type="WBParaSite" id="nRc.2.0.1.t46040-RA"/>
    </source>
</evidence>
<reference evidence="2" key="1">
    <citation type="submission" date="2022-11" db="UniProtKB">
        <authorList>
            <consortium name="WormBaseParasite"/>
        </authorList>
    </citation>
    <scope>IDENTIFICATION</scope>
</reference>
<accession>A0A915L4N1</accession>
<dbReference type="WBParaSite" id="nRc.2.0.1.t46040-RA">
    <property type="protein sequence ID" value="nRc.2.0.1.t46040-RA"/>
    <property type="gene ID" value="nRc.2.0.1.g46040"/>
</dbReference>
<keyword evidence="1" id="KW-1185">Reference proteome</keyword>
<evidence type="ECO:0000313" key="1">
    <source>
        <dbReference type="Proteomes" id="UP000887565"/>
    </source>
</evidence>
<organism evidence="1 2">
    <name type="scientific">Romanomermis culicivorax</name>
    <name type="common">Nematode worm</name>
    <dbReference type="NCBI Taxonomy" id="13658"/>
    <lineage>
        <taxon>Eukaryota</taxon>
        <taxon>Metazoa</taxon>
        <taxon>Ecdysozoa</taxon>
        <taxon>Nematoda</taxon>
        <taxon>Enoplea</taxon>
        <taxon>Dorylaimia</taxon>
        <taxon>Mermithida</taxon>
        <taxon>Mermithoidea</taxon>
        <taxon>Mermithidae</taxon>
        <taxon>Romanomermis</taxon>
    </lineage>
</organism>